<proteinExistence type="predicted"/>
<gene>
    <name evidence="1" type="ORF">C8R41DRAFT_981983</name>
</gene>
<dbReference type="EMBL" id="JANVFT010000048">
    <property type="protein sequence ID" value="KAJ4486971.1"/>
    <property type="molecule type" value="Genomic_DNA"/>
</dbReference>
<dbReference type="Proteomes" id="UP001150217">
    <property type="component" value="Unassembled WGS sequence"/>
</dbReference>
<protein>
    <submittedName>
        <fullName evidence="1">Uncharacterized protein</fullName>
    </submittedName>
</protein>
<keyword evidence="2" id="KW-1185">Reference proteome</keyword>
<evidence type="ECO:0000313" key="1">
    <source>
        <dbReference type="EMBL" id="KAJ4486971.1"/>
    </source>
</evidence>
<accession>A0ABQ8VC92</accession>
<organism evidence="1 2">
    <name type="scientific">Lentinula lateritia</name>
    <dbReference type="NCBI Taxonomy" id="40482"/>
    <lineage>
        <taxon>Eukaryota</taxon>
        <taxon>Fungi</taxon>
        <taxon>Dikarya</taxon>
        <taxon>Basidiomycota</taxon>
        <taxon>Agaricomycotina</taxon>
        <taxon>Agaricomycetes</taxon>
        <taxon>Agaricomycetidae</taxon>
        <taxon>Agaricales</taxon>
        <taxon>Marasmiineae</taxon>
        <taxon>Omphalotaceae</taxon>
        <taxon>Lentinula</taxon>
    </lineage>
</organism>
<name>A0ABQ8VC92_9AGAR</name>
<sequence length="68" mass="7558">MASLNLVNIISFYTPGRLQGNFSNFVGCISVTLMSRMMLDLHEAAEMGIYTTNAHALTQDIWVDRGYG</sequence>
<reference evidence="1" key="1">
    <citation type="submission" date="2022-08" db="EMBL/GenBank/DDBJ databases">
        <title>A Global Phylogenomic Analysis of the Shiitake Genus Lentinula.</title>
        <authorList>
            <consortium name="DOE Joint Genome Institute"/>
            <person name="Sierra-Patev S."/>
            <person name="Min B."/>
            <person name="Naranjo-Ortiz M."/>
            <person name="Looney B."/>
            <person name="Konkel Z."/>
            <person name="Slot J.C."/>
            <person name="Sakamoto Y."/>
            <person name="Steenwyk J.L."/>
            <person name="Rokas A."/>
            <person name="Carro J."/>
            <person name="Camarero S."/>
            <person name="Ferreira P."/>
            <person name="Molpeceres G."/>
            <person name="Ruiz-Duenas F.J."/>
            <person name="Serrano A."/>
            <person name="Henrissat B."/>
            <person name="Drula E."/>
            <person name="Hughes K.W."/>
            <person name="Mata J.L."/>
            <person name="Ishikawa N.K."/>
            <person name="Vargas-Isla R."/>
            <person name="Ushijima S."/>
            <person name="Smith C.A."/>
            <person name="Ahrendt S."/>
            <person name="Andreopoulos W."/>
            <person name="He G."/>
            <person name="Labutti K."/>
            <person name="Lipzen A."/>
            <person name="Ng V."/>
            <person name="Riley R."/>
            <person name="Sandor L."/>
            <person name="Barry K."/>
            <person name="Martinez A.T."/>
            <person name="Xiao Y."/>
            <person name="Gibbons J.G."/>
            <person name="Terashima K."/>
            <person name="Grigoriev I.V."/>
            <person name="Hibbett D.S."/>
        </authorList>
    </citation>
    <scope>NUCLEOTIDE SEQUENCE</scope>
    <source>
        <strain evidence="1">RHP3577 ss4</strain>
    </source>
</reference>
<comment type="caution">
    <text evidence="1">The sequence shown here is derived from an EMBL/GenBank/DDBJ whole genome shotgun (WGS) entry which is preliminary data.</text>
</comment>
<evidence type="ECO:0000313" key="2">
    <source>
        <dbReference type="Proteomes" id="UP001150217"/>
    </source>
</evidence>